<proteinExistence type="predicted"/>
<accession>A0A9D4KGI8</accession>
<gene>
    <name evidence="1" type="ORF">DPMN_112911</name>
</gene>
<comment type="caution">
    <text evidence="1">The sequence shown here is derived from an EMBL/GenBank/DDBJ whole genome shotgun (WGS) entry which is preliminary data.</text>
</comment>
<organism evidence="1 2">
    <name type="scientific">Dreissena polymorpha</name>
    <name type="common">Zebra mussel</name>
    <name type="synonym">Mytilus polymorpha</name>
    <dbReference type="NCBI Taxonomy" id="45954"/>
    <lineage>
        <taxon>Eukaryota</taxon>
        <taxon>Metazoa</taxon>
        <taxon>Spiralia</taxon>
        <taxon>Lophotrochozoa</taxon>
        <taxon>Mollusca</taxon>
        <taxon>Bivalvia</taxon>
        <taxon>Autobranchia</taxon>
        <taxon>Heteroconchia</taxon>
        <taxon>Euheterodonta</taxon>
        <taxon>Imparidentia</taxon>
        <taxon>Neoheterodontei</taxon>
        <taxon>Myida</taxon>
        <taxon>Dreissenoidea</taxon>
        <taxon>Dreissenidae</taxon>
        <taxon>Dreissena</taxon>
    </lineage>
</organism>
<evidence type="ECO:0000313" key="2">
    <source>
        <dbReference type="Proteomes" id="UP000828390"/>
    </source>
</evidence>
<keyword evidence="2" id="KW-1185">Reference proteome</keyword>
<dbReference type="EMBL" id="JAIWYP010000004">
    <property type="protein sequence ID" value="KAH3839480.1"/>
    <property type="molecule type" value="Genomic_DNA"/>
</dbReference>
<dbReference type="Proteomes" id="UP000828390">
    <property type="component" value="Unassembled WGS sequence"/>
</dbReference>
<evidence type="ECO:0000313" key="1">
    <source>
        <dbReference type="EMBL" id="KAH3839480.1"/>
    </source>
</evidence>
<dbReference type="AlphaFoldDB" id="A0A9D4KGI8"/>
<reference evidence="1" key="1">
    <citation type="journal article" date="2019" name="bioRxiv">
        <title>The Genome of the Zebra Mussel, Dreissena polymorpha: A Resource for Invasive Species Research.</title>
        <authorList>
            <person name="McCartney M.A."/>
            <person name="Auch B."/>
            <person name="Kono T."/>
            <person name="Mallez S."/>
            <person name="Zhang Y."/>
            <person name="Obille A."/>
            <person name="Becker A."/>
            <person name="Abrahante J.E."/>
            <person name="Garbe J."/>
            <person name="Badalamenti J.P."/>
            <person name="Herman A."/>
            <person name="Mangelson H."/>
            <person name="Liachko I."/>
            <person name="Sullivan S."/>
            <person name="Sone E.D."/>
            <person name="Koren S."/>
            <person name="Silverstein K.A.T."/>
            <person name="Beckman K.B."/>
            <person name="Gohl D.M."/>
        </authorList>
    </citation>
    <scope>NUCLEOTIDE SEQUENCE</scope>
    <source>
        <strain evidence="1">Duluth1</strain>
        <tissue evidence="1">Whole animal</tissue>
    </source>
</reference>
<name>A0A9D4KGI8_DREPO</name>
<sequence>MISYCLKRVCLTKYVIGFKEGRKMGAQFARQYVSNGKIFGVENHQETLEQKFMIKSRV</sequence>
<reference evidence="1" key="2">
    <citation type="submission" date="2020-11" db="EMBL/GenBank/DDBJ databases">
        <authorList>
            <person name="McCartney M.A."/>
            <person name="Auch B."/>
            <person name="Kono T."/>
            <person name="Mallez S."/>
            <person name="Becker A."/>
            <person name="Gohl D.M."/>
            <person name="Silverstein K.A.T."/>
            <person name="Koren S."/>
            <person name="Bechman K.B."/>
            <person name="Herman A."/>
            <person name="Abrahante J.E."/>
            <person name="Garbe J."/>
        </authorList>
    </citation>
    <scope>NUCLEOTIDE SEQUENCE</scope>
    <source>
        <strain evidence="1">Duluth1</strain>
        <tissue evidence="1">Whole animal</tissue>
    </source>
</reference>
<protein>
    <submittedName>
        <fullName evidence="1">Uncharacterized protein</fullName>
    </submittedName>
</protein>